<evidence type="ECO:0000313" key="1">
    <source>
        <dbReference type="EMBL" id="KAG8560539.1"/>
    </source>
</evidence>
<comment type="caution">
    <text evidence="1">The sequence shown here is derived from an EMBL/GenBank/DDBJ whole genome shotgun (WGS) entry which is preliminary data.</text>
</comment>
<sequence>MSHCQRRILMSKRYSKQEALERLLFREYKIPAMYKLVFTCFPFSDCSRIKIIHLHEGSGSRACGHISGHIILSSSPLSHSSCQ</sequence>
<dbReference type="AlphaFoldDB" id="A0AAV7AG76"/>
<protein>
    <recommendedName>
        <fullName evidence="3">Ribosomal protein S14</fullName>
    </recommendedName>
</protein>
<name>A0AAV7AG76_ENGPU</name>
<dbReference type="EMBL" id="WNYA01000007">
    <property type="protein sequence ID" value="KAG8560539.1"/>
    <property type="molecule type" value="Genomic_DNA"/>
</dbReference>
<proteinExistence type="predicted"/>
<keyword evidence="2" id="KW-1185">Reference proteome</keyword>
<evidence type="ECO:0000313" key="2">
    <source>
        <dbReference type="Proteomes" id="UP000824782"/>
    </source>
</evidence>
<dbReference type="Proteomes" id="UP000824782">
    <property type="component" value="Unassembled WGS sequence"/>
</dbReference>
<reference evidence="1" key="1">
    <citation type="thesis" date="2020" institute="ProQuest LLC" country="789 East Eisenhower Parkway, Ann Arbor, MI, USA">
        <title>Comparative Genomics and Chromosome Evolution.</title>
        <authorList>
            <person name="Mudd A.B."/>
        </authorList>
    </citation>
    <scope>NUCLEOTIDE SEQUENCE</scope>
    <source>
        <strain evidence="1">237g6f4</strain>
        <tissue evidence="1">Blood</tissue>
    </source>
</reference>
<gene>
    <name evidence="1" type="ORF">GDO81_015023</name>
</gene>
<organism evidence="1 2">
    <name type="scientific">Engystomops pustulosus</name>
    <name type="common">Tungara frog</name>
    <name type="synonym">Physalaemus pustulosus</name>
    <dbReference type="NCBI Taxonomy" id="76066"/>
    <lineage>
        <taxon>Eukaryota</taxon>
        <taxon>Metazoa</taxon>
        <taxon>Chordata</taxon>
        <taxon>Craniata</taxon>
        <taxon>Vertebrata</taxon>
        <taxon>Euteleostomi</taxon>
        <taxon>Amphibia</taxon>
        <taxon>Batrachia</taxon>
        <taxon>Anura</taxon>
        <taxon>Neobatrachia</taxon>
        <taxon>Hyloidea</taxon>
        <taxon>Leptodactylidae</taxon>
        <taxon>Leiuperinae</taxon>
        <taxon>Engystomops</taxon>
    </lineage>
</organism>
<accession>A0AAV7AG76</accession>
<evidence type="ECO:0008006" key="3">
    <source>
        <dbReference type="Google" id="ProtNLM"/>
    </source>
</evidence>